<dbReference type="AlphaFoldDB" id="A0A7G9Y8H2"/>
<evidence type="ECO:0000259" key="1">
    <source>
        <dbReference type="Pfam" id="PF10551"/>
    </source>
</evidence>
<evidence type="ECO:0000313" key="3">
    <source>
        <dbReference type="EMBL" id="QNO45854.1"/>
    </source>
</evidence>
<name>A0A7G9Y8H2_9EURY</name>
<accession>A0A7G9Y8H2</accession>
<reference evidence="2" key="1">
    <citation type="submission" date="2020-06" db="EMBL/GenBank/DDBJ databases">
        <title>Unique genomic features of the anaerobic methanotrophic archaea.</title>
        <authorList>
            <person name="Chadwick G.L."/>
            <person name="Skennerton C.T."/>
            <person name="Laso-Perez R."/>
            <person name="Leu A.O."/>
            <person name="Speth D.R."/>
            <person name="Yu H."/>
            <person name="Morgan-Lang C."/>
            <person name="Hatzenpichler R."/>
            <person name="Goudeau D."/>
            <person name="Malmstrom R."/>
            <person name="Brazelton W.J."/>
            <person name="Woyke T."/>
            <person name="Hallam S.J."/>
            <person name="Tyson G.W."/>
            <person name="Wegener G."/>
            <person name="Boetius A."/>
            <person name="Orphan V."/>
        </authorList>
    </citation>
    <scope>NUCLEOTIDE SEQUENCE</scope>
</reference>
<dbReference type="Pfam" id="PF10551">
    <property type="entry name" value="MULE"/>
    <property type="match status" value="1"/>
</dbReference>
<dbReference type="EMBL" id="MT631157">
    <property type="protein sequence ID" value="QNO45854.1"/>
    <property type="molecule type" value="Genomic_DNA"/>
</dbReference>
<dbReference type="InterPro" id="IPR018289">
    <property type="entry name" value="MULE_transposase_dom"/>
</dbReference>
<evidence type="ECO:0000313" key="2">
    <source>
        <dbReference type="EMBL" id="QNO44306.1"/>
    </source>
</evidence>
<feature type="domain" description="MULE transposase" evidence="1">
    <location>
        <begin position="231"/>
        <end position="285"/>
    </location>
</feature>
<proteinExistence type="predicted"/>
<sequence length="431" mass="49310">MTKGNISINKSLAKEVENGKVVQTLPLIEFGGSMHPIFTPISPIHCSVCGNPIKPNEHYDRFIISSYGIIRCPATYWICSNPECRKHHTDMILGVTGSANYSDEYLEKQNCVRYNGHCSLWNSRIIGGTFTEGLTDDNLGRAPCPATLWSYEQKQGKVSAQELSNQEINLNGTLYIDGYWVKCGWKTYIESRLGREFTKKEWEKIRNKVIYVVATEDKVILDFQITNYSPIYLELVPLLKRIRDQIPEKDLLKIVSDEDTAIIGAVKSVFPNVVHSFCVFHQLKNLTEKFLDVFGDIEKIPPLELELYELGKKLILAETSIESSVYYKEVLELTSSIKPSRALEKIIKYVKNIYFKNIELLKEGFTPETNNTMEQLFSLINSFIEQARSFKTKSGLSNFCYNLFASMNKRCFNTGNWRGFSPLDRAELKFG</sequence>
<dbReference type="EMBL" id="MT630951">
    <property type="protein sequence ID" value="QNO44306.1"/>
    <property type="molecule type" value="Genomic_DNA"/>
</dbReference>
<gene>
    <name evidence="3" type="ORF">CLCIFPGF_00011</name>
    <name evidence="2" type="ORF">JFPJJDFG_00001</name>
</gene>
<organism evidence="2">
    <name type="scientific">Candidatus Methanogaster sp. ANME-2c ERB4</name>
    <dbReference type="NCBI Taxonomy" id="2759911"/>
    <lineage>
        <taxon>Archaea</taxon>
        <taxon>Methanobacteriati</taxon>
        <taxon>Methanobacteriota</taxon>
        <taxon>Stenosarchaea group</taxon>
        <taxon>Methanomicrobia</taxon>
        <taxon>Methanosarcinales</taxon>
        <taxon>ANME-2 cluster</taxon>
        <taxon>Candidatus Methanogasteraceae</taxon>
        <taxon>Candidatus Methanogaster</taxon>
    </lineage>
</organism>
<protein>
    <recommendedName>
        <fullName evidence="1">MULE transposase domain-containing protein</fullName>
    </recommendedName>
</protein>